<feature type="transmembrane region" description="Helical" evidence="2">
    <location>
        <begin position="448"/>
        <end position="473"/>
    </location>
</feature>
<evidence type="ECO:0000313" key="5">
    <source>
        <dbReference type="Proteomes" id="UP000030687"/>
    </source>
</evidence>
<dbReference type="InterPro" id="IPR026961">
    <property type="entry name" value="PGG_dom"/>
</dbReference>
<keyword evidence="2" id="KW-0812">Transmembrane</keyword>
<dbReference type="Gramene" id="ESR44785">
    <property type="protein sequence ID" value="ESR44785"/>
    <property type="gene ID" value="CICLE_v10003295mg"/>
</dbReference>
<dbReference type="InterPro" id="IPR036770">
    <property type="entry name" value="Ankyrin_rpt-contain_sf"/>
</dbReference>
<keyword evidence="2" id="KW-0472">Membrane</keyword>
<dbReference type="InterPro" id="IPR002110">
    <property type="entry name" value="Ankyrin_rpt"/>
</dbReference>
<proteinExistence type="predicted"/>
<dbReference type="SMART" id="SM00248">
    <property type="entry name" value="ANK"/>
    <property type="match status" value="2"/>
</dbReference>
<evidence type="ECO:0000256" key="1">
    <source>
        <dbReference type="PROSITE-ProRule" id="PRU00023"/>
    </source>
</evidence>
<dbReference type="PROSITE" id="PS50088">
    <property type="entry name" value="ANK_REPEAT"/>
    <property type="match status" value="1"/>
</dbReference>
<feature type="non-terminal residue" evidence="4">
    <location>
        <position position="497"/>
    </location>
</feature>
<feature type="transmembrane region" description="Helical" evidence="2">
    <location>
        <begin position="416"/>
        <end position="442"/>
    </location>
</feature>
<evidence type="ECO:0000256" key="2">
    <source>
        <dbReference type="SAM" id="Phobius"/>
    </source>
</evidence>
<dbReference type="EMBL" id="KI536799">
    <property type="protein sequence ID" value="ESR44785.1"/>
    <property type="molecule type" value="Genomic_DNA"/>
</dbReference>
<dbReference type="Gene3D" id="1.25.40.20">
    <property type="entry name" value="Ankyrin repeat-containing domain"/>
    <property type="match status" value="1"/>
</dbReference>
<dbReference type="PANTHER" id="PTHR24177:SF365">
    <property type="entry name" value="ANKYRIN REPEAT-CONTAINING PROTEIN NPR4-LIKE ISOFORM X1"/>
    <property type="match status" value="1"/>
</dbReference>
<dbReference type="SUPFAM" id="SSF48403">
    <property type="entry name" value="Ankyrin repeat"/>
    <property type="match status" value="1"/>
</dbReference>
<dbReference type="Proteomes" id="UP000030687">
    <property type="component" value="Unassembled WGS sequence"/>
</dbReference>
<dbReference type="KEGG" id="cic:CICLE_v10003295mg"/>
<dbReference type="PANTHER" id="PTHR24177">
    <property type="entry name" value="CASKIN"/>
    <property type="match status" value="1"/>
</dbReference>
<gene>
    <name evidence="4" type="ORF">CICLE_v10003295mg</name>
</gene>
<dbReference type="STRING" id="85681.V4T0A4"/>
<evidence type="ECO:0000259" key="3">
    <source>
        <dbReference type="Pfam" id="PF13962"/>
    </source>
</evidence>
<dbReference type="Pfam" id="PF13962">
    <property type="entry name" value="PGG"/>
    <property type="match status" value="1"/>
</dbReference>
<dbReference type="PROSITE" id="PS50297">
    <property type="entry name" value="ANK_REP_REGION"/>
    <property type="match status" value="1"/>
</dbReference>
<feature type="transmembrane region" description="Helical" evidence="2">
    <location>
        <begin position="335"/>
        <end position="354"/>
    </location>
</feature>
<name>V4T0A4_CITCL</name>
<feature type="transmembrane region" description="Helical" evidence="2">
    <location>
        <begin position="374"/>
        <end position="396"/>
    </location>
</feature>
<dbReference type="eggNOG" id="KOG0504">
    <property type="taxonomic scope" value="Eukaryota"/>
</dbReference>
<evidence type="ECO:0000313" key="4">
    <source>
        <dbReference type="EMBL" id="ESR44785.1"/>
    </source>
</evidence>
<keyword evidence="5" id="KW-1185">Reference proteome</keyword>
<organism evidence="4 5">
    <name type="scientific">Citrus clementina</name>
    <name type="common">Clementine</name>
    <name type="synonym">Citrus deliciosa x Citrus sinensis</name>
    <dbReference type="NCBI Taxonomy" id="85681"/>
    <lineage>
        <taxon>Eukaryota</taxon>
        <taxon>Viridiplantae</taxon>
        <taxon>Streptophyta</taxon>
        <taxon>Embryophyta</taxon>
        <taxon>Tracheophyta</taxon>
        <taxon>Spermatophyta</taxon>
        <taxon>Magnoliopsida</taxon>
        <taxon>eudicotyledons</taxon>
        <taxon>Gunneridae</taxon>
        <taxon>Pentapetalae</taxon>
        <taxon>rosids</taxon>
        <taxon>malvids</taxon>
        <taxon>Sapindales</taxon>
        <taxon>Rutaceae</taxon>
        <taxon>Aurantioideae</taxon>
        <taxon>Citrus</taxon>
    </lineage>
</organism>
<dbReference type="GO" id="GO:0016020">
    <property type="term" value="C:membrane"/>
    <property type="evidence" value="ECO:0007669"/>
    <property type="project" value="TreeGrafter"/>
</dbReference>
<dbReference type="Pfam" id="PF12796">
    <property type="entry name" value="Ank_2"/>
    <property type="match status" value="1"/>
</dbReference>
<feature type="domain" description="PGG" evidence="3">
    <location>
        <begin position="328"/>
        <end position="439"/>
    </location>
</feature>
<dbReference type="InParanoid" id="V4T0A4"/>
<feature type="repeat" description="ANK" evidence="1">
    <location>
        <begin position="69"/>
        <end position="101"/>
    </location>
</feature>
<keyword evidence="1" id="KW-0040">ANK repeat</keyword>
<sequence>MTQKNDWRGVEDFVGEHPDALTDKIDGHKTIFHLIAMLLVDVESDEGTCLVDNLASIVVPEALARQNRHGRTALHFCAAKGNLKAIKVLMKYKPDLTNVRDNEGTLPVQLAALYGHKDTFQYLLKETHGVDIYSGNDGALVLANLIHARLYGPSIKVIHDQKLTHMRTVEIVRIICQGVIWTNPENRDRLLGAMFTATRLGIPEFVNEFIMAYDNSAHLFAQDEHRIFDLAVLHRREKVFNLIHGVNFTTFLFSFRDFLGNNILHLAGRLVPSSEVAGAALQMQRELQWFKMVENLVHPSDREAENKLRQTPREVFTQEHKELVKEGEKWMKETASSCSVVAALIITVVFAAAFTVPGGNDSRGIPNYLHEPSFMVFAISDMLALFSSITSVLMFLGILTSRYAEEDFLVSLPRKLIIGLVTLFFSIASMMVAFGATVHISLYHKWNLVFIPIALVGFVPVTLFALLQFPLLLDMYSSTYGRGIFIQTSWRELTGHD</sequence>
<dbReference type="OMA" id="ANDTHAM"/>
<accession>V4T0A4</accession>
<keyword evidence="2" id="KW-1133">Transmembrane helix</keyword>
<dbReference type="AlphaFoldDB" id="V4T0A4"/>
<reference evidence="4 5" key="1">
    <citation type="submission" date="2013-10" db="EMBL/GenBank/DDBJ databases">
        <authorList>
            <consortium name="International Citrus Genome Consortium"/>
            <person name="Jenkins J."/>
            <person name="Schmutz J."/>
            <person name="Prochnik S."/>
            <person name="Rokhsar D."/>
            <person name="Gmitter F."/>
            <person name="Ollitrault P."/>
            <person name="Machado M."/>
            <person name="Talon M."/>
            <person name="Wincker P."/>
            <person name="Jaillon O."/>
            <person name="Morgante M."/>
        </authorList>
    </citation>
    <scope>NUCLEOTIDE SEQUENCE</scope>
    <source>
        <strain evidence="5">cv. Clemenules</strain>
    </source>
</reference>
<protein>
    <recommendedName>
        <fullName evidence="3">PGG domain-containing protein</fullName>
    </recommendedName>
</protein>